<dbReference type="InterPro" id="IPR036291">
    <property type="entry name" value="NAD(P)-bd_dom_sf"/>
</dbReference>
<name>A0A7S2U8D4_9STRA</name>
<sequence>MLLEKSMLPAVRTAWIAGARYCRYHASMNDHASLRRFWTVRSFHQLVRKHESKVTIKWRRHGTGSHCVRLGSSSQKCDGRGSLMKSMQEWDKEKKNNEQSNDQSILWQDNVVDVTKLADEIRQGIQAYVDDRGQSPPIRLVGILAETGCIAQQEDAALYASYIEANCRDDGIAYETWYVRAKEEGANYEQVASEIQRANESPDVHGVLVYYPIFNSFQGPYKNKLTGVYYKTQDDYLRDMVCPTKDVEGLCHAYNARWLFRDGVHKQPLPPLQRVNGQLDQCPNHQNGWVYPCTALSIVRIIEMIMPSSIMNRLPYPLEGVKVAIINRSEILGRPLAVMLARQGATVFSMDINSILVFDGPGKLKRLSSSLNETVLRKCIGESSIIVSGVPDPNFTIQSDWIQPQTVVINVASSEPNFDEVSLLQGVSGVQYVPHVGKVTVALLEHNLICLHRRYKNTRRN</sequence>
<dbReference type="Pfam" id="PF02882">
    <property type="entry name" value="THF_DHG_CYH_C"/>
    <property type="match status" value="1"/>
</dbReference>
<dbReference type="AlphaFoldDB" id="A0A7S2U8D4"/>
<dbReference type="Pfam" id="PF00763">
    <property type="entry name" value="THF_DHG_CYH"/>
    <property type="match status" value="1"/>
</dbReference>
<evidence type="ECO:0000259" key="2">
    <source>
        <dbReference type="Pfam" id="PF02882"/>
    </source>
</evidence>
<gene>
    <name evidence="3" type="ORF">ASEP1449_LOCUS1678</name>
</gene>
<accession>A0A7S2U8D4</accession>
<evidence type="ECO:0008006" key="4">
    <source>
        <dbReference type="Google" id="ProtNLM"/>
    </source>
</evidence>
<evidence type="ECO:0000259" key="1">
    <source>
        <dbReference type="Pfam" id="PF00763"/>
    </source>
</evidence>
<organism evidence="3">
    <name type="scientific">Attheya septentrionalis</name>
    <dbReference type="NCBI Taxonomy" id="420275"/>
    <lineage>
        <taxon>Eukaryota</taxon>
        <taxon>Sar</taxon>
        <taxon>Stramenopiles</taxon>
        <taxon>Ochrophyta</taxon>
        <taxon>Bacillariophyta</taxon>
        <taxon>Coscinodiscophyceae</taxon>
        <taxon>Chaetocerotophycidae</taxon>
        <taxon>Chaetocerotales</taxon>
        <taxon>Attheyaceae</taxon>
        <taxon>Attheya</taxon>
    </lineage>
</organism>
<dbReference type="PANTHER" id="PTHR48099">
    <property type="entry name" value="C-1-TETRAHYDROFOLATE SYNTHASE, CYTOPLASMIC-RELATED"/>
    <property type="match status" value="1"/>
</dbReference>
<dbReference type="PANTHER" id="PTHR48099:SF3">
    <property type="entry name" value="METHYLENETETRAHYDROFOLATE DEHYDROGENASE [NAD(+)]"/>
    <property type="match status" value="1"/>
</dbReference>
<reference evidence="3" key="1">
    <citation type="submission" date="2021-01" db="EMBL/GenBank/DDBJ databases">
        <authorList>
            <person name="Corre E."/>
            <person name="Pelletier E."/>
            <person name="Niang G."/>
            <person name="Scheremetjew M."/>
            <person name="Finn R."/>
            <person name="Kale V."/>
            <person name="Holt S."/>
            <person name="Cochrane G."/>
            <person name="Meng A."/>
            <person name="Brown T."/>
            <person name="Cohen L."/>
        </authorList>
    </citation>
    <scope>NUCLEOTIDE SEQUENCE</scope>
    <source>
        <strain evidence="3">CCMP2084</strain>
    </source>
</reference>
<dbReference type="Gene3D" id="3.40.50.10860">
    <property type="entry name" value="Leucine Dehydrogenase, chain A, domain 1"/>
    <property type="match status" value="1"/>
</dbReference>
<feature type="domain" description="Tetrahydrofolate dehydrogenase/cyclohydrolase NAD(P)-binding" evidence="2">
    <location>
        <begin position="292"/>
        <end position="353"/>
    </location>
</feature>
<dbReference type="GO" id="GO:0004487">
    <property type="term" value="F:methylenetetrahydrofolate dehydrogenase (NAD+) activity"/>
    <property type="evidence" value="ECO:0007669"/>
    <property type="project" value="TreeGrafter"/>
</dbReference>
<dbReference type="InterPro" id="IPR020630">
    <property type="entry name" value="THF_DH/CycHdrlase_cat_dom"/>
</dbReference>
<dbReference type="Gene3D" id="3.40.50.720">
    <property type="entry name" value="NAD(P)-binding Rossmann-like Domain"/>
    <property type="match status" value="1"/>
</dbReference>
<evidence type="ECO:0000313" key="3">
    <source>
        <dbReference type="EMBL" id="CAD9809855.1"/>
    </source>
</evidence>
<dbReference type="EMBL" id="HBHQ01002606">
    <property type="protein sequence ID" value="CAD9809855.1"/>
    <property type="molecule type" value="Transcribed_RNA"/>
</dbReference>
<dbReference type="GO" id="GO:0009113">
    <property type="term" value="P:purine nucleobase biosynthetic process"/>
    <property type="evidence" value="ECO:0007669"/>
    <property type="project" value="TreeGrafter"/>
</dbReference>
<dbReference type="SUPFAM" id="SSF51735">
    <property type="entry name" value="NAD(P)-binding Rossmann-fold domains"/>
    <property type="match status" value="1"/>
</dbReference>
<dbReference type="GO" id="GO:0005829">
    <property type="term" value="C:cytosol"/>
    <property type="evidence" value="ECO:0007669"/>
    <property type="project" value="TreeGrafter"/>
</dbReference>
<dbReference type="InterPro" id="IPR046346">
    <property type="entry name" value="Aminoacid_DH-like_N_sf"/>
</dbReference>
<proteinExistence type="predicted"/>
<dbReference type="InterPro" id="IPR020631">
    <property type="entry name" value="THF_DH/CycHdrlase_NAD-bd_dom"/>
</dbReference>
<dbReference type="GO" id="GO:0035999">
    <property type="term" value="P:tetrahydrofolate interconversion"/>
    <property type="evidence" value="ECO:0007669"/>
    <property type="project" value="TreeGrafter"/>
</dbReference>
<dbReference type="SUPFAM" id="SSF53223">
    <property type="entry name" value="Aminoacid dehydrogenase-like, N-terminal domain"/>
    <property type="match status" value="1"/>
</dbReference>
<feature type="domain" description="Tetrahydrofolate dehydrogenase/cyclohydrolase catalytic" evidence="1">
    <location>
        <begin position="113"/>
        <end position="217"/>
    </location>
</feature>
<dbReference type="GO" id="GO:0004488">
    <property type="term" value="F:methylenetetrahydrofolate dehydrogenase (NADP+) activity"/>
    <property type="evidence" value="ECO:0007669"/>
    <property type="project" value="InterPro"/>
</dbReference>
<dbReference type="GO" id="GO:0004477">
    <property type="term" value="F:methenyltetrahydrofolate cyclohydrolase activity"/>
    <property type="evidence" value="ECO:0007669"/>
    <property type="project" value="TreeGrafter"/>
</dbReference>
<protein>
    <recommendedName>
        <fullName evidence="4">Methenyltetrahydrofolate cyclohydrolase</fullName>
    </recommendedName>
</protein>